<name>A0A7Z0S4L2_9STRE</name>
<evidence type="ECO:0000256" key="1">
    <source>
        <dbReference type="SAM" id="Phobius"/>
    </source>
</evidence>
<dbReference type="Proteomes" id="UP000589521">
    <property type="component" value="Unassembled WGS sequence"/>
</dbReference>
<feature type="transmembrane region" description="Helical" evidence="1">
    <location>
        <begin position="7"/>
        <end position="28"/>
    </location>
</feature>
<reference evidence="2 3" key="1">
    <citation type="submission" date="2020-07" db="EMBL/GenBank/DDBJ databases">
        <title>MOT database genomes.</title>
        <authorList>
            <person name="Joseph S."/>
            <person name="Aduse-Opoku J."/>
            <person name="Hashim A."/>
            <person name="Wade W."/>
            <person name="Curtis M."/>
        </authorList>
    </citation>
    <scope>NUCLEOTIDE SEQUENCE [LARGE SCALE GENOMIC DNA]</scope>
    <source>
        <strain evidence="2 3">STR</strain>
    </source>
</reference>
<dbReference type="InterPro" id="IPR024529">
    <property type="entry name" value="ECF_trnsprt_substrate-spec"/>
</dbReference>
<evidence type="ECO:0000313" key="3">
    <source>
        <dbReference type="Proteomes" id="UP000589521"/>
    </source>
</evidence>
<feature type="transmembrane region" description="Helical" evidence="1">
    <location>
        <begin position="58"/>
        <end position="79"/>
    </location>
</feature>
<feature type="transmembrane region" description="Helical" evidence="1">
    <location>
        <begin position="34"/>
        <end position="51"/>
    </location>
</feature>
<protein>
    <submittedName>
        <fullName evidence="2">ECF transporter S component</fullName>
    </submittedName>
</protein>
<keyword evidence="1" id="KW-1133">Transmembrane helix</keyword>
<keyword evidence="1" id="KW-0472">Membrane</keyword>
<dbReference type="Gene3D" id="1.10.1760.20">
    <property type="match status" value="1"/>
</dbReference>
<keyword evidence="1" id="KW-0812">Transmembrane</keyword>
<proteinExistence type="predicted"/>
<organism evidence="2 3">
    <name type="scientific">Streptococcus danieliae</name>
    <dbReference type="NCBI Taxonomy" id="747656"/>
    <lineage>
        <taxon>Bacteria</taxon>
        <taxon>Bacillati</taxon>
        <taxon>Bacillota</taxon>
        <taxon>Bacilli</taxon>
        <taxon>Lactobacillales</taxon>
        <taxon>Streptococcaceae</taxon>
        <taxon>Streptococcus</taxon>
    </lineage>
</organism>
<dbReference type="RefSeq" id="WP_179925063.1">
    <property type="nucleotide sequence ID" value="NZ_JACBXX010000092.1"/>
</dbReference>
<accession>A0A7Z0S4L2</accession>
<sequence>MRKSNTTAVLAIFLAAMLVIQWLSGFIFNLLPFVIRPTLIHIPVIIGSIRYGPKTGMLLGFFMGLISMVTNTIFLQPTSYLFSPFAPNGSLLSLVIAFLPRILIGLFPYFIFRLLPNRFGLGLAGVVGSLTNTFFVLSGIFLLFPAIYQGNLQNFLAAILTTNSFAEMALAGFITAAAFPILKKVKIVL</sequence>
<dbReference type="EMBL" id="JACBXX010000092">
    <property type="protein sequence ID" value="NYS96289.1"/>
    <property type="molecule type" value="Genomic_DNA"/>
</dbReference>
<dbReference type="Pfam" id="PF12822">
    <property type="entry name" value="ECF_trnsprt"/>
    <property type="match status" value="1"/>
</dbReference>
<comment type="caution">
    <text evidence="2">The sequence shown here is derived from an EMBL/GenBank/DDBJ whole genome shotgun (WGS) entry which is preliminary data.</text>
</comment>
<dbReference type="GO" id="GO:0022857">
    <property type="term" value="F:transmembrane transporter activity"/>
    <property type="evidence" value="ECO:0007669"/>
    <property type="project" value="InterPro"/>
</dbReference>
<gene>
    <name evidence="2" type="ORF">HZY94_03695</name>
</gene>
<dbReference type="AlphaFoldDB" id="A0A7Z0S4L2"/>
<feature type="transmembrane region" description="Helical" evidence="1">
    <location>
        <begin position="156"/>
        <end position="182"/>
    </location>
</feature>
<feature type="transmembrane region" description="Helical" evidence="1">
    <location>
        <begin position="91"/>
        <end position="112"/>
    </location>
</feature>
<evidence type="ECO:0000313" key="2">
    <source>
        <dbReference type="EMBL" id="NYS96289.1"/>
    </source>
</evidence>
<feature type="transmembrane region" description="Helical" evidence="1">
    <location>
        <begin position="119"/>
        <end position="144"/>
    </location>
</feature>